<evidence type="ECO:0000256" key="1">
    <source>
        <dbReference type="SAM" id="MobiDB-lite"/>
    </source>
</evidence>
<dbReference type="OrthoDB" id="5242171at2759"/>
<keyword evidence="3" id="KW-1185">Reference proteome</keyword>
<dbReference type="InParanoid" id="A0A2P5IDH4"/>
<feature type="compositionally biased region" description="Low complexity" evidence="1">
    <location>
        <begin position="25"/>
        <end position="36"/>
    </location>
</feature>
<comment type="caution">
    <text evidence="2">The sequence shown here is derived from an EMBL/GenBank/DDBJ whole genome shotgun (WGS) entry which is preliminary data.</text>
</comment>
<organism evidence="2 3">
    <name type="scientific">Diaporthe helianthi</name>
    <dbReference type="NCBI Taxonomy" id="158607"/>
    <lineage>
        <taxon>Eukaryota</taxon>
        <taxon>Fungi</taxon>
        <taxon>Dikarya</taxon>
        <taxon>Ascomycota</taxon>
        <taxon>Pezizomycotina</taxon>
        <taxon>Sordariomycetes</taxon>
        <taxon>Sordariomycetidae</taxon>
        <taxon>Diaporthales</taxon>
        <taxon>Diaporthaceae</taxon>
        <taxon>Diaporthe</taxon>
    </lineage>
</organism>
<dbReference type="Proteomes" id="UP000094444">
    <property type="component" value="Unassembled WGS sequence"/>
</dbReference>
<evidence type="ECO:0000313" key="3">
    <source>
        <dbReference type="Proteomes" id="UP000094444"/>
    </source>
</evidence>
<feature type="region of interest" description="Disordered" evidence="1">
    <location>
        <begin position="229"/>
        <end position="276"/>
    </location>
</feature>
<accession>A0A2P5IDH4</accession>
<feature type="region of interest" description="Disordered" evidence="1">
    <location>
        <begin position="14"/>
        <end position="38"/>
    </location>
</feature>
<proteinExistence type="predicted"/>
<reference evidence="2" key="1">
    <citation type="submission" date="2017-09" db="EMBL/GenBank/DDBJ databases">
        <title>Polyketide synthases of a Diaporthe helianthi virulent isolate.</title>
        <authorList>
            <person name="Baroncelli R."/>
        </authorList>
    </citation>
    <scope>NUCLEOTIDE SEQUENCE [LARGE SCALE GENOMIC DNA]</scope>
    <source>
        <strain evidence="2">7/96</strain>
    </source>
</reference>
<dbReference type="AlphaFoldDB" id="A0A2P5IDH4"/>
<evidence type="ECO:0000313" key="2">
    <source>
        <dbReference type="EMBL" id="POS80547.1"/>
    </source>
</evidence>
<name>A0A2P5IDH4_DIAHE</name>
<dbReference type="EMBL" id="MAVT02000044">
    <property type="protein sequence ID" value="POS80547.1"/>
    <property type="molecule type" value="Genomic_DNA"/>
</dbReference>
<sequence length="386" mass="41829">MPIPIGKINTQFSQAPQYDMHGDQSALTSTTASSSSYGPGIWTPSSAQAPSSAYPLTLDMVSPCSDLSWFRMSYPSGPNVYPCASTTQTTPCDAQSFAPWSYESTSSDFQEHAVSQDDSQEEHSFSQDMNVQLGTEMNMDTMISVPEVGSNINVDYDDDIFKDLYDEVNHSIQDWAPQPLFATGPMVTHQEFCDGLEAVTTAATATANDHADAGRTSPPFFPEISMTEAEMASDGSVSPPSSTSPTPNGPAGQPPGSTISPKCPECGWSPDPKAGRRSLAKLMQAVEKHFKRNHRSKNHRCPACSQVFRNRPDNVKPHVRRSHPEVFRSVYPQRKKASAVAVAVATQEGSSSSTCERRAISLVEAPVGKPVATKGRGRYTRPKSAR</sequence>
<protein>
    <submittedName>
        <fullName evidence="2">Uncharacterized protein</fullName>
    </submittedName>
</protein>
<gene>
    <name evidence="2" type="ORF">DHEL01_v201048</name>
</gene>
<dbReference type="Gene3D" id="3.30.160.60">
    <property type="entry name" value="Classic Zinc Finger"/>
    <property type="match status" value="1"/>
</dbReference>